<dbReference type="RefSeq" id="WP_095619513.1">
    <property type="nucleotide sequence ID" value="NZ_NSKB01000001.1"/>
</dbReference>
<dbReference type="SUPFAM" id="SSF142764">
    <property type="entry name" value="YgbK-like"/>
    <property type="match status" value="1"/>
</dbReference>
<evidence type="ECO:0000256" key="2">
    <source>
        <dbReference type="ARBA" id="ARBA00022679"/>
    </source>
</evidence>
<evidence type="ECO:0000256" key="3">
    <source>
        <dbReference type="ARBA" id="ARBA00022741"/>
    </source>
</evidence>
<dbReference type="Gene3D" id="3.40.50.10840">
    <property type="entry name" value="Putative sugar-binding, N-terminal domain"/>
    <property type="match status" value="1"/>
</dbReference>
<evidence type="ECO:0000259" key="7">
    <source>
        <dbReference type="Pfam" id="PF07005"/>
    </source>
</evidence>
<dbReference type="GO" id="GO:0005524">
    <property type="term" value="F:ATP binding"/>
    <property type="evidence" value="ECO:0007669"/>
    <property type="project" value="UniProtKB-KW"/>
</dbReference>
<evidence type="ECO:0000256" key="4">
    <source>
        <dbReference type="ARBA" id="ARBA00022777"/>
    </source>
</evidence>
<keyword evidence="2" id="KW-0808">Transferase</keyword>
<evidence type="ECO:0000256" key="1">
    <source>
        <dbReference type="ARBA" id="ARBA00005715"/>
    </source>
</evidence>
<dbReference type="Proteomes" id="UP000217771">
    <property type="component" value="Unassembled WGS sequence"/>
</dbReference>
<evidence type="ECO:0008006" key="11">
    <source>
        <dbReference type="Google" id="ProtNLM"/>
    </source>
</evidence>
<name>A0A2A2F4N6_9GAMM</name>
<keyword evidence="5" id="KW-0067">ATP-binding</keyword>
<dbReference type="Pfam" id="PF17042">
    <property type="entry name" value="NBD_C"/>
    <property type="match status" value="1"/>
</dbReference>
<keyword evidence="6" id="KW-0119">Carbohydrate metabolism</keyword>
<feature type="domain" description="Four-carbon acid sugar kinase nucleotide binding" evidence="8">
    <location>
        <begin position="291"/>
        <end position="375"/>
    </location>
</feature>
<comment type="caution">
    <text evidence="9">The sequence shown here is derived from an EMBL/GenBank/DDBJ whole genome shotgun (WGS) entry which is preliminary data.</text>
</comment>
<dbReference type="InterPro" id="IPR010737">
    <property type="entry name" value="4-carb_acid_sugar_kinase_N"/>
</dbReference>
<keyword evidence="3" id="KW-0547">Nucleotide-binding</keyword>
<evidence type="ECO:0000313" key="9">
    <source>
        <dbReference type="EMBL" id="PAU79503.1"/>
    </source>
</evidence>
<gene>
    <name evidence="9" type="ORF">CK498_03835</name>
</gene>
<protein>
    <recommendedName>
        <fullName evidence="11">Four-carbon acid sugar kinase family protein</fullName>
    </recommendedName>
</protein>
<sequence length="392" mass="40861">MSRCRLAIIADDLTGALDACAPFAARGADARVVVAVDALPGLLAEWQGAPPEVVAINTESRHLPAEAAAERVTAAFEALRPLAPGLWFKKVDSTLRGQVVAECQALRQALGLPLLLAPAVPTQHREVRAAEVWVDGVRLADSDYRLDARSPPLLGPIDEAFAAEGLPLERVVAQPGITLAKCDAVVDSRSEGELAMLYDGVVRAGGGFCLAGAAGLASAVAQRLFGRLQGGCQAIAARQAQLYVVGSRAPRSDAQCRQLLGHAPDLAALTPEQLCNTPALPARLLLRPERGGQRDAAQVAQALAEGVAAWLAAYPTGLLFATGGDTALAILTRLGARYLTVSAEWSPGVVVGLCDGDPGRPVVTKAGGFGDPQLLVELHRSMLGARHYAVSR</sequence>
<keyword evidence="10" id="KW-1185">Reference proteome</keyword>
<dbReference type="OrthoDB" id="191465at2"/>
<dbReference type="Pfam" id="PF07005">
    <property type="entry name" value="SBD_N"/>
    <property type="match status" value="1"/>
</dbReference>
<dbReference type="AlphaFoldDB" id="A0A2A2F4N6"/>
<evidence type="ECO:0000256" key="6">
    <source>
        <dbReference type="ARBA" id="ARBA00023277"/>
    </source>
</evidence>
<accession>A0A2A2F4N6</accession>
<feature type="domain" description="Four-carbon acid sugar kinase N-terminal" evidence="7">
    <location>
        <begin position="6"/>
        <end position="219"/>
    </location>
</feature>
<comment type="similarity">
    <text evidence="1">Belongs to the four-carbon acid sugar kinase family.</text>
</comment>
<dbReference type="EMBL" id="NSKB01000001">
    <property type="protein sequence ID" value="PAU79503.1"/>
    <property type="molecule type" value="Genomic_DNA"/>
</dbReference>
<dbReference type="InterPro" id="IPR031475">
    <property type="entry name" value="NBD_C"/>
</dbReference>
<dbReference type="InterPro" id="IPR037051">
    <property type="entry name" value="4-carb_acid_sugar_kinase_N_sf"/>
</dbReference>
<proteinExistence type="inferred from homology"/>
<dbReference type="InterPro" id="IPR042213">
    <property type="entry name" value="NBD_C_sf"/>
</dbReference>
<dbReference type="Gene3D" id="3.40.980.20">
    <property type="entry name" value="Four-carbon acid sugar kinase, nucleotide binding domain"/>
    <property type="match status" value="1"/>
</dbReference>
<evidence type="ECO:0000259" key="8">
    <source>
        <dbReference type="Pfam" id="PF17042"/>
    </source>
</evidence>
<dbReference type="GO" id="GO:0016301">
    <property type="term" value="F:kinase activity"/>
    <property type="evidence" value="ECO:0007669"/>
    <property type="project" value="UniProtKB-KW"/>
</dbReference>
<reference evidence="9 10" key="1">
    <citation type="submission" date="2017-08" db="EMBL/GenBank/DDBJ databases">
        <title>Halomonas alkalisoli sp. nov., isolated from saline alkaline soil.</title>
        <authorList>
            <person name="Wang D."/>
            <person name="Zhang G."/>
        </authorList>
    </citation>
    <scope>NUCLEOTIDE SEQUENCE [LARGE SCALE GENOMIC DNA]</scope>
    <source>
        <strain evidence="9 10">WRN001</strain>
    </source>
</reference>
<organism evidence="9 10">
    <name type="scientific">Halomonas salipaludis</name>
    <dbReference type="NCBI Taxonomy" id="2032625"/>
    <lineage>
        <taxon>Bacteria</taxon>
        <taxon>Pseudomonadati</taxon>
        <taxon>Pseudomonadota</taxon>
        <taxon>Gammaproteobacteria</taxon>
        <taxon>Oceanospirillales</taxon>
        <taxon>Halomonadaceae</taxon>
        <taxon>Halomonas</taxon>
    </lineage>
</organism>
<evidence type="ECO:0000313" key="10">
    <source>
        <dbReference type="Proteomes" id="UP000217771"/>
    </source>
</evidence>
<evidence type="ECO:0000256" key="5">
    <source>
        <dbReference type="ARBA" id="ARBA00022840"/>
    </source>
</evidence>
<keyword evidence="4" id="KW-0418">Kinase</keyword>